<organism evidence="1 2">
    <name type="scientific">Actinomadura rugatobispora</name>
    <dbReference type="NCBI Taxonomy" id="1994"/>
    <lineage>
        <taxon>Bacteria</taxon>
        <taxon>Bacillati</taxon>
        <taxon>Actinomycetota</taxon>
        <taxon>Actinomycetes</taxon>
        <taxon>Streptosporangiales</taxon>
        <taxon>Thermomonosporaceae</taxon>
        <taxon>Actinomadura</taxon>
    </lineage>
</organism>
<gene>
    <name evidence="1" type="ORF">ACFPZN_12075</name>
</gene>
<sequence length="100" mass="10068">MKLTLGQTLESVVDSTALVVVRAPAEDLEVTCGGRGMVPKGEAGEPVEAAATGAGLLLGKRYTADGLDIELLCVKGGEHPVAVNGAEVAQKSAKPLPASD</sequence>
<name>A0ABW0ZST1_9ACTN</name>
<dbReference type="RefSeq" id="WP_378281973.1">
    <property type="nucleotide sequence ID" value="NZ_JBHSON010000013.1"/>
</dbReference>
<keyword evidence="2" id="KW-1185">Reference proteome</keyword>
<dbReference type="EMBL" id="JBHSON010000013">
    <property type="protein sequence ID" value="MFC5746350.1"/>
    <property type="molecule type" value="Genomic_DNA"/>
</dbReference>
<protein>
    <submittedName>
        <fullName evidence="1">Uncharacterized protein</fullName>
    </submittedName>
</protein>
<dbReference type="Proteomes" id="UP001596074">
    <property type="component" value="Unassembled WGS sequence"/>
</dbReference>
<evidence type="ECO:0000313" key="2">
    <source>
        <dbReference type="Proteomes" id="UP001596074"/>
    </source>
</evidence>
<proteinExistence type="predicted"/>
<reference evidence="2" key="1">
    <citation type="journal article" date="2019" name="Int. J. Syst. Evol. Microbiol.">
        <title>The Global Catalogue of Microorganisms (GCM) 10K type strain sequencing project: providing services to taxonomists for standard genome sequencing and annotation.</title>
        <authorList>
            <consortium name="The Broad Institute Genomics Platform"/>
            <consortium name="The Broad Institute Genome Sequencing Center for Infectious Disease"/>
            <person name="Wu L."/>
            <person name="Ma J."/>
        </authorList>
    </citation>
    <scope>NUCLEOTIDE SEQUENCE [LARGE SCALE GENOMIC DNA]</scope>
    <source>
        <strain evidence="2">KCTC 42087</strain>
    </source>
</reference>
<accession>A0ABW0ZST1</accession>
<evidence type="ECO:0000313" key="1">
    <source>
        <dbReference type="EMBL" id="MFC5746350.1"/>
    </source>
</evidence>
<comment type="caution">
    <text evidence="1">The sequence shown here is derived from an EMBL/GenBank/DDBJ whole genome shotgun (WGS) entry which is preliminary data.</text>
</comment>